<evidence type="ECO:0000313" key="3">
    <source>
        <dbReference type="EMBL" id="SJM70078.1"/>
    </source>
</evidence>
<dbReference type="GO" id="GO:0003677">
    <property type="term" value="F:DNA binding"/>
    <property type="evidence" value="ECO:0007669"/>
    <property type="project" value="UniProtKB-KW"/>
</dbReference>
<sequence length="202" mass="20537">MSAAIDPRMLHVGNRIRTHRQEAGLSLTGLATAAGIGKGTLSELEHGQRNPTLETLYAVAGVLGVPLAGFVSTDDADQQPQHAGVGGVAGTIVGGEISVGGGPVSARLLEARRITDGSLIEVYWLSIGPGCRVSPAHGRGVTEQLVLVEGEALVGPEGQARAIGAGQALSWESSGRHVYSSEAGAEGVLTIINPPTGGTMLH</sequence>
<dbReference type="Pfam" id="PF01381">
    <property type="entry name" value="HTH_3"/>
    <property type="match status" value="1"/>
</dbReference>
<dbReference type="SMART" id="SM00530">
    <property type="entry name" value="HTH_XRE"/>
    <property type="match status" value="1"/>
</dbReference>
<name>A0A1R4GPE0_9MICC</name>
<dbReference type="InterPro" id="IPR011051">
    <property type="entry name" value="RmlC_Cupin_sf"/>
</dbReference>
<dbReference type="SUPFAM" id="SSF47413">
    <property type="entry name" value="lambda repressor-like DNA-binding domains"/>
    <property type="match status" value="1"/>
</dbReference>
<dbReference type="GO" id="GO:0003700">
    <property type="term" value="F:DNA-binding transcription factor activity"/>
    <property type="evidence" value="ECO:0007669"/>
    <property type="project" value="TreeGrafter"/>
</dbReference>
<keyword evidence="1" id="KW-0238">DNA-binding</keyword>
<dbReference type="Gene3D" id="1.10.260.40">
    <property type="entry name" value="lambda repressor-like DNA-binding domains"/>
    <property type="match status" value="1"/>
</dbReference>
<dbReference type="SUPFAM" id="SSF51182">
    <property type="entry name" value="RmlC-like cupins"/>
    <property type="match status" value="1"/>
</dbReference>
<dbReference type="GO" id="GO:0005829">
    <property type="term" value="C:cytosol"/>
    <property type="evidence" value="ECO:0007669"/>
    <property type="project" value="TreeGrafter"/>
</dbReference>
<proteinExistence type="predicted"/>
<evidence type="ECO:0000259" key="2">
    <source>
        <dbReference type="PROSITE" id="PS50943"/>
    </source>
</evidence>
<evidence type="ECO:0000313" key="4">
    <source>
        <dbReference type="Proteomes" id="UP000195913"/>
    </source>
</evidence>
<gene>
    <name evidence="3" type="ORF">FM101_12265</name>
</gene>
<dbReference type="PANTHER" id="PTHR46797:SF1">
    <property type="entry name" value="METHYLPHOSPHONATE SYNTHASE"/>
    <property type="match status" value="1"/>
</dbReference>
<dbReference type="PANTHER" id="PTHR46797">
    <property type="entry name" value="HTH-TYPE TRANSCRIPTIONAL REGULATOR"/>
    <property type="match status" value="1"/>
</dbReference>
<organism evidence="3 4">
    <name type="scientific">Arthrobacter rhombi</name>
    <dbReference type="NCBI Taxonomy" id="71253"/>
    <lineage>
        <taxon>Bacteria</taxon>
        <taxon>Bacillati</taxon>
        <taxon>Actinomycetota</taxon>
        <taxon>Actinomycetes</taxon>
        <taxon>Micrococcales</taxon>
        <taxon>Micrococcaceae</taxon>
        <taxon>Arthrobacter</taxon>
    </lineage>
</organism>
<dbReference type="InterPro" id="IPR014710">
    <property type="entry name" value="RmlC-like_jellyroll"/>
</dbReference>
<keyword evidence="4" id="KW-1185">Reference proteome</keyword>
<dbReference type="PROSITE" id="PS50943">
    <property type="entry name" value="HTH_CROC1"/>
    <property type="match status" value="1"/>
</dbReference>
<accession>A0A1R4GPE0</accession>
<dbReference type="InterPro" id="IPR050807">
    <property type="entry name" value="TransReg_Diox_bact_type"/>
</dbReference>
<dbReference type="RefSeq" id="WP_179204316.1">
    <property type="nucleotide sequence ID" value="NZ_FUHW01000038.1"/>
</dbReference>
<dbReference type="InterPro" id="IPR001387">
    <property type="entry name" value="Cro/C1-type_HTH"/>
</dbReference>
<dbReference type="AlphaFoldDB" id="A0A1R4GPE0"/>
<dbReference type="CDD" id="cd00093">
    <property type="entry name" value="HTH_XRE"/>
    <property type="match status" value="1"/>
</dbReference>
<dbReference type="Proteomes" id="UP000195913">
    <property type="component" value="Unassembled WGS sequence"/>
</dbReference>
<evidence type="ECO:0000256" key="1">
    <source>
        <dbReference type="ARBA" id="ARBA00023125"/>
    </source>
</evidence>
<protein>
    <submittedName>
        <fullName evidence="3">Helix-turn-helix regulator</fullName>
    </submittedName>
</protein>
<reference evidence="3 4" key="1">
    <citation type="submission" date="2017-02" db="EMBL/GenBank/DDBJ databases">
        <authorList>
            <person name="Peterson S.W."/>
        </authorList>
    </citation>
    <scope>NUCLEOTIDE SEQUENCE [LARGE SCALE GENOMIC DNA]</scope>
    <source>
        <strain evidence="3 4">B Ar 00.02</strain>
    </source>
</reference>
<dbReference type="EMBL" id="FUHW01000038">
    <property type="protein sequence ID" value="SJM70078.1"/>
    <property type="molecule type" value="Genomic_DNA"/>
</dbReference>
<feature type="domain" description="HTH cro/C1-type" evidence="2">
    <location>
        <begin position="16"/>
        <end position="70"/>
    </location>
</feature>
<dbReference type="InterPro" id="IPR010982">
    <property type="entry name" value="Lambda_DNA-bd_dom_sf"/>
</dbReference>
<dbReference type="Gene3D" id="2.60.120.10">
    <property type="entry name" value="Jelly Rolls"/>
    <property type="match status" value="1"/>
</dbReference>